<organism evidence="1 2">
    <name type="scientific">Dioscorea alata</name>
    <name type="common">Purple yam</name>
    <dbReference type="NCBI Taxonomy" id="55571"/>
    <lineage>
        <taxon>Eukaryota</taxon>
        <taxon>Viridiplantae</taxon>
        <taxon>Streptophyta</taxon>
        <taxon>Embryophyta</taxon>
        <taxon>Tracheophyta</taxon>
        <taxon>Spermatophyta</taxon>
        <taxon>Magnoliopsida</taxon>
        <taxon>Liliopsida</taxon>
        <taxon>Dioscoreales</taxon>
        <taxon>Dioscoreaceae</taxon>
        <taxon>Dioscorea</taxon>
    </lineage>
</organism>
<protein>
    <submittedName>
        <fullName evidence="1">MADS box transcription factor domain-containing protein</fullName>
    </submittedName>
</protein>
<gene>
    <name evidence="1" type="ORF">IHE45_11G019500</name>
</gene>
<dbReference type="Proteomes" id="UP000827976">
    <property type="component" value="Chromosome 11"/>
</dbReference>
<accession>A0ACB7V4T3</accession>
<name>A0ACB7V4T3_DIOAL</name>
<evidence type="ECO:0000313" key="2">
    <source>
        <dbReference type="Proteomes" id="UP000827976"/>
    </source>
</evidence>
<reference evidence="2" key="1">
    <citation type="journal article" date="2022" name="Nat. Commun.">
        <title>Chromosome evolution and the genetic basis of agronomically important traits in greater yam.</title>
        <authorList>
            <person name="Bredeson J.V."/>
            <person name="Lyons J.B."/>
            <person name="Oniyinde I.O."/>
            <person name="Okereke N.R."/>
            <person name="Kolade O."/>
            <person name="Nnabue I."/>
            <person name="Nwadili C.O."/>
            <person name="Hribova E."/>
            <person name="Parker M."/>
            <person name="Nwogha J."/>
            <person name="Shu S."/>
            <person name="Carlson J."/>
            <person name="Kariba R."/>
            <person name="Muthemba S."/>
            <person name="Knop K."/>
            <person name="Barton G.J."/>
            <person name="Sherwood A.V."/>
            <person name="Lopez-Montes A."/>
            <person name="Asiedu R."/>
            <person name="Jamnadass R."/>
            <person name="Muchugi A."/>
            <person name="Goodstein D."/>
            <person name="Egesi C.N."/>
            <person name="Featherston J."/>
            <person name="Asfaw A."/>
            <person name="Simpson G.G."/>
            <person name="Dolezel J."/>
            <person name="Hendre P.S."/>
            <person name="Van Deynze A."/>
            <person name="Kumar P.L."/>
            <person name="Obidiegwu J.E."/>
            <person name="Bhattacharjee R."/>
            <person name="Rokhsar D.S."/>
        </authorList>
    </citation>
    <scope>NUCLEOTIDE SEQUENCE [LARGE SCALE GENOMIC DNA]</scope>
    <source>
        <strain evidence="2">cv. TDa95/00328</strain>
    </source>
</reference>
<dbReference type="EMBL" id="CM037021">
    <property type="protein sequence ID" value="KAH7668578.1"/>
    <property type="molecule type" value="Genomic_DNA"/>
</dbReference>
<sequence>MGRGKTEMRRIENATSRQVTFSKRRNGLLKKAFELSVLCDAEVALIVFSPRGKLYEFASSSMQETINRYMAHSKNTNIEKRMPEQNAQQLKLEVAAMAKKIELLEGYKRKLLGESFESCSMFELHELECQLEKSLRNVRGKKALTEENLVLHHKAEVSLQLNENRETVENDENGEEDIEVETELFIGRPGSRRQCNINA</sequence>
<proteinExistence type="predicted"/>
<comment type="caution">
    <text evidence="1">The sequence shown here is derived from an EMBL/GenBank/DDBJ whole genome shotgun (WGS) entry which is preliminary data.</text>
</comment>
<evidence type="ECO:0000313" key="1">
    <source>
        <dbReference type="EMBL" id="KAH7668578.1"/>
    </source>
</evidence>
<keyword evidence="2" id="KW-1185">Reference proteome</keyword>